<dbReference type="PATRIC" id="fig|1003181.4.peg.6238"/>
<keyword evidence="1" id="KW-1133">Transmembrane helix</keyword>
<dbReference type="SUPFAM" id="SSF54523">
    <property type="entry name" value="Pili subunits"/>
    <property type="match status" value="1"/>
</dbReference>
<dbReference type="AlphaFoldDB" id="A0A176RV54"/>
<evidence type="ECO:0000313" key="2">
    <source>
        <dbReference type="EMBL" id="OAD19633.1"/>
    </source>
</evidence>
<name>A0A176RV54_9GAMM</name>
<keyword evidence="1" id="KW-0812">Transmembrane</keyword>
<reference evidence="2 3" key="1">
    <citation type="submission" date="2016-05" db="EMBL/GenBank/DDBJ databases">
        <title>Single-cell genome of chain-forming Candidatus Thiomargarita nelsonii and comparison to other large sulfur-oxidizing bacteria.</title>
        <authorList>
            <person name="Winkel M."/>
            <person name="Salman V."/>
            <person name="Woyke T."/>
            <person name="Schulz-Vogt H."/>
            <person name="Richter M."/>
            <person name="Flood B."/>
            <person name="Bailey J."/>
            <person name="Amann R."/>
            <person name="Mussmann M."/>
        </authorList>
    </citation>
    <scope>NUCLEOTIDE SEQUENCE [LARGE SCALE GENOMIC DNA]</scope>
    <source>
        <strain evidence="2 3">THI036</strain>
    </source>
</reference>
<dbReference type="InterPro" id="IPR045584">
    <property type="entry name" value="Pilin-like"/>
</dbReference>
<keyword evidence="1" id="KW-0472">Membrane</keyword>
<organism evidence="2 3">
    <name type="scientific">Candidatus Thiomargarita nelsonii</name>
    <dbReference type="NCBI Taxonomy" id="1003181"/>
    <lineage>
        <taxon>Bacteria</taxon>
        <taxon>Pseudomonadati</taxon>
        <taxon>Pseudomonadota</taxon>
        <taxon>Gammaproteobacteria</taxon>
        <taxon>Thiotrichales</taxon>
        <taxon>Thiotrichaceae</taxon>
        <taxon>Thiomargarita</taxon>
    </lineage>
</organism>
<gene>
    <name evidence="2" type="ORF">THIOM_004721</name>
</gene>
<feature type="transmembrane region" description="Helical" evidence="1">
    <location>
        <begin position="6"/>
        <end position="28"/>
    </location>
</feature>
<comment type="caution">
    <text evidence="2">The sequence shown here is derived from an EMBL/GenBank/DDBJ whole genome shotgun (WGS) entry which is preliminary data.</text>
</comment>
<dbReference type="Proteomes" id="UP000076962">
    <property type="component" value="Unassembled WGS sequence"/>
</dbReference>
<keyword evidence="3" id="KW-1185">Reference proteome</keyword>
<dbReference type="Gene3D" id="3.30.700.10">
    <property type="entry name" value="Glycoprotein, Type 4 Pilin"/>
    <property type="match status" value="1"/>
</dbReference>
<evidence type="ECO:0000313" key="3">
    <source>
        <dbReference type="Proteomes" id="UP000076962"/>
    </source>
</evidence>
<sequence>MNINNGFSLIEIAIVLFIISLLIGHLLTPISTQIDQRRYKQTQKTLEEIKQALLGFASIHGRLPYPASNQETGIQDSSLYKKEGYLPWADLGIARVDAWGNPFRYRAEDEYSEPTLDYQKIFGIVGSGLRVKDKQDYYLTTNSGDSRVAAIILSTGKNGVPEEENGNQNKIFVYDVYVENEFDDILTWLSRNTLVNRLYATGQLPP</sequence>
<proteinExistence type="predicted"/>
<evidence type="ECO:0000256" key="1">
    <source>
        <dbReference type="SAM" id="Phobius"/>
    </source>
</evidence>
<protein>
    <submittedName>
        <fullName evidence="2">Protein containing Prepilin-type cleavage/methylation</fullName>
    </submittedName>
</protein>
<dbReference type="NCBIfam" id="TIGR02532">
    <property type="entry name" value="IV_pilin_GFxxxE"/>
    <property type="match status" value="1"/>
</dbReference>
<dbReference type="InterPro" id="IPR012902">
    <property type="entry name" value="N_methyl_site"/>
</dbReference>
<dbReference type="EMBL" id="LUTY01002722">
    <property type="protein sequence ID" value="OAD19633.1"/>
    <property type="molecule type" value="Genomic_DNA"/>
</dbReference>
<accession>A0A176RV54</accession>